<feature type="transmembrane region" description="Helical" evidence="1">
    <location>
        <begin position="49"/>
        <end position="70"/>
    </location>
</feature>
<keyword evidence="4" id="KW-1185">Reference proteome</keyword>
<organism evidence="3 4">
    <name type="scientific">Polyangium spumosum</name>
    <dbReference type="NCBI Taxonomy" id="889282"/>
    <lineage>
        <taxon>Bacteria</taxon>
        <taxon>Pseudomonadati</taxon>
        <taxon>Myxococcota</taxon>
        <taxon>Polyangia</taxon>
        <taxon>Polyangiales</taxon>
        <taxon>Polyangiaceae</taxon>
        <taxon>Polyangium</taxon>
    </lineage>
</organism>
<dbReference type="Proteomes" id="UP000440224">
    <property type="component" value="Unassembled WGS sequence"/>
</dbReference>
<dbReference type="EMBL" id="WJIE01000001">
    <property type="protein sequence ID" value="MRG90975.1"/>
    <property type="molecule type" value="Genomic_DNA"/>
</dbReference>
<comment type="caution">
    <text evidence="3">The sequence shown here is derived from an EMBL/GenBank/DDBJ whole genome shotgun (WGS) entry which is preliminary data.</text>
</comment>
<evidence type="ECO:0000313" key="3">
    <source>
        <dbReference type="EMBL" id="MRG90975.1"/>
    </source>
</evidence>
<keyword evidence="1" id="KW-1133">Transmembrane helix</keyword>
<feature type="transmembrane region" description="Helical" evidence="1">
    <location>
        <begin position="82"/>
        <end position="106"/>
    </location>
</feature>
<keyword evidence="1" id="KW-0812">Transmembrane</keyword>
<dbReference type="Pfam" id="PF09335">
    <property type="entry name" value="VTT_dom"/>
    <property type="match status" value="1"/>
</dbReference>
<feature type="domain" description="VTT" evidence="2">
    <location>
        <begin position="72"/>
        <end position="186"/>
    </location>
</feature>
<name>A0A6N7PLJ9_9BACT</name>
<dbReference type="InterPro" id="IPR032816">
    <property type="entry name" value="VTT_dom"/>
</dbReference>
<feature type="transmembrane region" description="Helical" evidence="1">
    <location>
        <begin position="137"/>
        <end position="156"/>
    </location>
</feature>
<evidence type="ECO:0000256" key="1">
    <source>
        <dbReference type="SAM" id="Phobius"/>
    </source>
</evidence>
<evidence type="ECO:0000313" key="4">
    <source>
        <dbReference type="Proteomes" id="UP000440224"/>
    </source>
</evidence>
<sequence>MMEERETSRRRLIGALLLLGVLVGLTASGAAHAMVTEAIAVLTGMLARHPIAAIGFFVLLAAASAMLTFFSSTVLIPVALHAWGAPATFVLLWLGWLAGGVIAYGVGRGAFGPLLGRVVPRQRIAAYERRLSADTPIWVVLLLQLALPSELPGYLLGTLRYRFARYLVVVGVGELPFALGSVFLGESFLRGDTVTLVVVGLTGLVLIGLAASVLRRRLKAP</sequence>
<evidence type="ECO:0000259" key="2">
    <source>
        <dbReference type="Pfam" id="PF09335"/>
    </source>
</evidence>
<gene>
    <name evidence="3" type="ORF">GF068_03425</name>
</gene>
<dbReference type="OrthoDB" id="5526465at2"/>
<dbReference type="AlphaFoldDB" id="A0A6N7PLJ9"/>
<proteinExistence type="predicted"/>
<protein>
    <submittedName>
        <fullName evidence="3">TVP38/TMEM64 family protein</fullName>
    </submittedName>
</protein>
<feature type="transmembrane region" description="Helical" evidence="1">
    <location>
        <begin position="196"/>
        <end position="214"/>
    </location>
</feature>
<dbReference type="PROSITE" id="PS51318">
    <property type="entry name" value="TAT"/>
    <property type="match status" value="1"/>
</dbReference>
<accession>A0A6N7PLJ9</accession>
<dbReference type="InterPro" id="IPR006311">
    <property type="entry name" value="TAT_signal"/>
</dbReference>
<keyword evidence="1" id="KW-0472">Membrane</keyword>
<feature type="transmembrane region" description="Helical" evidence="1">
    <location>
        <begin position="163"/>
        <end position="184"/>
    </location>
</feature>
<reference evidence="3 4" key="1">
    <citation type="submission" date="2019-10" db="EMBL/GenBank/DDBJ databases">
        <title>A soil myxobacterium in the family Polyangiaceae.</title>
        <authorList>
            <person name="Li Y."/>
            <person name="Wang J."/>
        </authorList>
    </citation>
    <scope>NUCLEOTIDE SEQUENCE [LARGE SCALE GENOMIC DNA]</scope>
    <source>
        <strain evidence="3 4">DSM 14734</strain>
    </source>
</reference>